<feature type="transmembrane region" description="Helical" evidence="8">
    <location>
        <begin position="274"/>
        <end position="290"/>
    </location>
</feature>
<evidence type="ECO:0000256" key="2">
    <source>
        <dbReference type="ARBA" id="ARBA00022475"/>
    </source>
</evidence>
<dbReference type="GO" id="GO:0009103">
    <property type="term" value="P:lipopolysaccharide biosynthetic process"/>
    <property type="evidence" value="ECO:0007669"/>
    <property type="project" value="UniProtKB-ARBA"/>
</dbReference>
<evidence type="ECO:0000256" key="8">
    <source>
        <dbReference type="SAM" id="Phobius"/>
    </source>
</evidence>
<keyword evidence="5 8" id="KW-0812">Transmembrane</keyword>
<keyword evidence="7 8" id="KW-0472">Membrane</keyword>
<feature type="transmembrane region" description="Helical" evidence="8">
    <location>
        <begin position="247"/>
        <end position="267"/>
    </location>
</feature>
<feature type="transmembrane region" description="Helical" evidence="8">
    <location>
        <begin position="325"/>
        <end position="345"/>
    </location>
</feature>
<comment type="caution">
    <text evidence="10">The sequence shown here is derived from an EMBL/GenBank/DDBJ whole genome shotgun (WGS) entry which is preliminary data.</text>
</comment>
<feature type="transmembrane region" description="Helical" evidence="8">
    <location>
        <begin position="12"/>
        <end position="30"/>
    </location>
</feature>
<evidence type="ECO:0000313" key="11">
    <source>
        <dbReference type="Proteomes" id="UP000240912"/>
    </source>
</evidence>
<dbReference type="Proteomes" id="UP000240912">
    <property type="component" value="Unassembled WGS sequence"/>
</dbReference>
<dbReference type="GO" id="GO:0016763">
    <property type="term" value="F:pentosyltransferase activity"/>
    <property type="evidence" value="ECO:0007669"/>
    <property type="project" value="TreeGrafter"/>
</dbReference>
<feature type="transmembrane region" description="Helical" evidence="8">
    <location>
        <begin position="80"/>
        <end position="97"/>
    </location>
</feature>
<feature type="transmembrane region" description="Helical" evidence="8">
    <location>
        <begin position="103"/>
        <end position="122"/>
    </location>
</feature>
<feature type="transmembrane region" description="Helical" evidence="8">
    <location>
        <begin position="296"/>
        <end position="313"/>
    </location>
</feature>
<protein>
    <submittedName>
        <fullName evidence="10">Glycosyl transferase</fullName>
    </submittedName>
</protein>
<dbReference type="Pfam" id="PF13231">
    <property type="entry name" value="PMT_2"/>
    <property type="match status" value="1"/>
</dbReference>
<evidence type="ECO:0000256" key="5">
    <source>
        <dbReference type="ARBA" id="ARBA00022692"/>
    </source>
</evidence>
<comment type="subcellular location">
    <subcellularLocation>
        <location evidence="1">Cell membrane</location>
        <topology evidence="1">Multi-pass membrane protein</topology>
    </subcellularLocation>
</comment>
<gene>
    <name evidence="10" type="ORF">C7T94_05795</name>
</gene>
<keyword evidence="3" id="KW-0328">Glycosyltransferase</keyword>
<evidence type="ECO:0000256" key="7">
    <source>
        <dbReference type="ARBA" id="ARBA00023136"/>
    </source>
</evidence>
<feature type="domain" description="Glycosyltransferase RgtA/B/C/D-like" evidence="9">
    <location>
        <begin position="59"/>
        <end position="214"/>
    </location>
</feature>
<dbReference type="InterPro" id="IPR038731">
    <property type="entry name" value="RgtA/B/C-like"/>
</dbReference>
<proteinExistence type="predicted"/>
<evidence type="ECO:0000256" key="4">
    <source>
        <dbReference type="ARBA" id="ARBA00022679"/>
    </source>
</evidence>
<dbReference type="GO" id="GO:0005886">
    <property type="term" value="C:plasma membrane"/>
    <property type="evidence" value="ECO:0007669"/>
    <property type="project" value="UniProtKB-SubCell"/>
</dbReference>
<organism evidence="10 11">
    <name type="scientific">Pedobacter yulinensis</name>
    <dbReference type="NCBI Taxonomy" id="2126353"/>
    <lineage>
        <taxon>Bacteria</taxon>
        <taxon>Pseudomonadati</taxon>
        <taxon>Bacteroidota</taxon>
        <taxon>Sphingobacteriia</taxon>
        <taxon>Sphingobacteriales</taxon>
        <taxon>Sphingobacteriaceae</taxon>
        <taxon>Pedobacter</taxon>
    </lineage>
</organism>
<name>A0A2T3HPA4_9SPHI</name>
<sequence>MLKARARNGQETPLLIFFLVLKISLSYLLVNRVYELHRDEYLHLDLGNHLAAGYTSVPPLTGIVSALIKLAGGGFFWVRLWPALFGAATIFFCWKTVRLLGGNLLACCFAALACLCSALLRINTLYQPNSFDILAWTAVFYYLLKYFKDDQPLRLYQVAVCAALGFLNKYNIVFLGMGLVPALMLSPQRRIFGTKHFYLAWLLALLLVLPNLIWQFEQGFPVLKHMRELASKQLVHINRADFLINQLLYFLNSIVFLVCGLLALLFYRDFRSHRWVILVYVFTMAIFVWFRAKDYYALGLYPVLLSFGAAFLGRKLQGRPLVTALLVTVTAGSLLLILPYLMPLWSPDQIMRNRQRFEDMGLLRWEDGKNHHLPQDFADMQGWRELAALADRAFEAVPDRKAVLVRSDNYGQAGAINYYSTHKDINCLSYNADYLYWFDLSKPIRHLILIRGADDSDPNLTAERLLFKRVRKLGSVRNRHAREYGTSVYLLEFAQEPINNRLRQEIKEEQHDH</sequence>
<dbReference type="PANTHER" id="PTHR33908:SF11">
    <property type="entry name" value="MEMBRANE PROTEIN"/>
    <property type="match status" value="1"/>
</dbReference>
<evidence type="ECO:0000256" key="1">
    <source>
        <dbReference type="ARBA" id="ARBA00004651"/>
    </source>
</evidence>
<keyword evidence="6 8" id="KW-1133">Transmembrane helix</keyword>
<dbReference type="OrthoDB" id="9813729at2"/>
<keyword evidence="2" id="KW-1003">Cell membrane</keyword>
<evidence type="ECO:0000256" key="6">
    <source>
        <dbReference type="ARBA" id="ARBA00022989"/>
    </source>
</evidence>
<reference evidence="10 11" key="1">
    <citation type="submission" date="2018-03" db="EMBL/GenBank/DDBJ databases">
        <authorList>
            <person name="Keele B.F."/>
        </authorList>
    </citation>
    <scope>NUCLEOTIDE SEQUENCE [LARGE SCALE GENOMIC DNA]</scope>
    <source>
        <strain evidence="10 11">YL28-9</strain>
    </source>
</reference>
<evidence type="ECO:0000313" key="10">
    <source>
        <dbReference type="EMBL" id="PST84233.1"/>
    </source>
</evidence>
<dbReference type="PANTHER" id="PTHR33908">
    <property type="entry name" value="MANNOSYLTRANSFERASE YKCB-RELATED"/>
    <property type="match status" value="1"/>
</dbReference>
<keyword evidence="4 10" id="KW-0808">Transferase</keyword>
<evidence type="ECO:0000256" key="3">
    <source>
        <dbReference type="ARBA" id="ARBA00022676"/>
    </source>
</evidence>
<keyword evidence="11" id="KW-1185">Reference proteome</keyword>
<dbReference type="InterPro" id="IPR050297">
    <property type="entry name" value="LipidA_mod_glycosyltrf_83"/>
</dbReference>
<evidence type="ECO:0000259" key="9">
    <source>
        <dbReference type="Pfam" id="PF13231"/>
    </source>
</evidence>
<feature type="transmembrane region" description="Helical" evidence="8">
    <location>
        <begin position="197"/>
        <end position="216"/>
    </location>
</feature>
<accession>A0A2T3HPA4</accession>
<dbReference type="EMBL" id="PYLS01000004">
    <property type="protein sequence ID" value="PST84233.1"/>
    <property type="molecule type" value="Genomic_DNA"/>
</dbReference>
<dbReference type="AlphaFoldDB" id="A0A2T3HPA4"/>